<feature type="coiled-coil region" evidence="2">
    <location>
        <begin position="836"/>
        <end position="863"/>
    </location>
</feature>
<dbReference type="PANTHER" id="PTHR19879">
    <property type="entry name" value="TRANSCRIPTION INITIATION FACTOR TFIID"/>
    <property type="match status" value="1"/>
</dbReference>
<dbReference type="Gene3D" id="2.130.10.10">
    <property type="entry name" value="YVTN repeat-like/Quinoprotein amine dehydrogenase"/>
    <property type="match status" value="2"/>
</dbReference>
<evidence type="ECO:0000256" key="1">
    <source>
        <dbReference type="PROSITE-ProRule" id="PRU00221"/>
    </source>
</evidence>
<feature type="repeat" description="WD" evidence="1">
    <location>
        <begin position="742"/>
        <end position="773"/>
    </location>
</feature>
<protein>
    <submittedName>
        <fullName evidence="4">WD-40 repeat protein</fullName>
    </submittedName>
</protein>
<keyword evidence="2" id="KW-0175">Coiled coil</keyword>
<dbReference type="EMBL" id="AAWS01000005">
    <property type="protein sequence ID" value="EAY30711.1"/>
    <property type="molecule type" value="Genomic_DNA"/>
</dbReference>
<accession>A1ZFD7</accession>
<dbReference type="SMART" id="SM00320">
    <property type="entry name" value="WD40"/>
    <property type="match status" value="8"/>
</dbReference>
<evidence type="ECO:0000313" key="5">
    <source>
        <dbReference type="Proteomes" id="UP000004095"/>
    </source>
</evidence>
<feature type="repeat" description="WD" evidence="1">
    <location>
        <begin position="532"/>
        <end position="564"/>
    </location>
</feature>
<keyword evidence="3" id="KW-0472">Membrane</keyword>
<feature type="repeat" description="WD" evidence="1">
    <location>
        <begin position="491"/>
        <end position="523"/>
    </location>
</feature>
<evidence type="ECO:0000256" key="2">
    <source>
        <dbReference type="SAM" id="Coils"/>
    </source>
</evidence>
<keyword evidence="3" id="KW-1133">Transmembrane helix</keyword>
<dbReference type="PROSITE" id="PS50294">
    <property type="entry name" value="WD_REPEATS_REGION"/>
    <property type="match status" value="5"/>
</dbReference>
<reference evidence="4 5" key="1">
    <citation type="submission" date="2007-01" db="EMBL/GenBank/DDBJ databases">
        <authorList>
            <person name="Haygood M."/>
            <person name="Podell S."/>
            <person name="Anderson C."/>
            <person name="Hopkinson B."/>
            <person name="Roe K."/>
            <person name="Barbeau K."/>
            <person name="Gaasterland T."/>
            <person name="Ferriera S."/>
            <person name="Johnson J."/>
            <person name="Kravitz S."/>
            <person name="Beeson K."/>
            <person name="Sutton G."/>
            <person name="Rogers Y.-H."/>
            <person name="Friedman R."/>
            <person name="Frazier M."/>
            <person name="Venter J.C."/>
        </authorList>
    </citation>
    <scope>NUCLEOTIDE SEQUENCE [LARGE SCALE GENOMIC DNA]</scope>
    <source>
        <strain evidence="4 5">ATCC 23134</strain>
    </source>
</reference>
<evidence type="ECO:0000313" key="4">
    <source>
        <dbReference type="EMBL" id="EAY30711.1"/>
    </source>
</evidence>
<dbReference type="PANTHER" id="PTHR19879:SF9">
    <property type="entry name" value="TRANSCRIPTION INITIATION FACTOR TFIID SUBUNIT 5"/>
    <property type="match status" value="1"/>
</dbReference>
<keyword evidence="3" id="KW-0812">Transmembrane</keyword>
<organism evidence="4 5">
    <name type="scientific">Microscilla marina ATCC 23134</name>
    <dbReference type="NCBI Taxonomy" id="313606"/>
    <lineage>
        <taxon>Bacteria</taxon>
        <taxon>Pseudomonadati</taxon>
        <taxon>Bacteroidota</taxon>
        <taxon>Cytophagia</taxon>
        <taxon>Cytophagales</taxon>
        <taxon>Microscillaceae</taxon>
        <taxon>Microscilla</taxon>
    </lineage>
</organism>
<dbReference type="Pfam" id="PF00400">
    <property type="entry name" value="WD40"/>
    <property type="match status" value="5"/>
</dbReference>
<evidence type="ECO:0000256" key="3">
    <source>
        <dbReference type="SAM" id="Phobius"/>
    </source>
</evidence>
<dbReference type="InterPro" id="IPR001680">
    <property type="entry name" value="WD40_rpt"/>
</dbReference>
<dbReference type="InterPro" id="IPR015943">
    <property type="entry name" value="WD40/YVTN_repeat-like_dom_sf"/>
</dbReference>
<dbReference type="CDD" id="cd00200">
    <property type="entry name" value="WD40"/>
    <property type="match status" value="1"/>
</dbReference>
<dbReference type="AlphaFoldDB" id="A1ZFD7"/>
<dbReference type="eggNOG" id="COG2319">
    <property type="taxonomic scope" value="Bacteria"/>
</dbReference>
<gene>
    <name evidence="4" type="ORF">M23134_01035</name>
</gene>
<name>A1ZFD7_MICM2</name>
<comment type="caution">
    <text evidence="4">The sequence shown here is derived from an EMBL/GenBank/DDBJ whole genome shotgun (WGS) entry which is preliminary data.</text>
</comment>
<feature type="repeat" description="WD" evidence="1">
    <location>
        <begin position="701"/>
        <end position="733"/>
    </location>
</feature>
<sequence length="999" mass="112455">MKKAKTLKMKRNLAINKKPKKPDPVALDKAIKEEFFDGEHLNDAGTTLYVEAMLIDRRSDLPQVMQDHVAHCAACQREVYEFYQFMQDEDVSNSSVHAFLDEHKQSLKPASMVSKGLGKRIRNIAAAVVVLGTIGWLMLQNPSKADQSMISKIETPFINQSINVQFDELDVSNEEAKTIKLEDGTIINIPAYSFVDKKGKPIKGKVKIEYRELHNTADIIASGIPLEQDSLGVTNNLETAGMFEIRGKKGKEPVYIAQGKNIDIQFASRHDGNGFNHYYLEDGTQPLTLNYLRTNQAGIIPGAFAQSSTAKVSPQWQWIGASAITSKIIVEKRIQEAKTYKKVDKQRIDSLKEVIAQMKSKHHTDSIEYIEKLLAQQKKDLAQEQKAKADYFQLDFNMEKNPHLEFFKDVVWQYIGENKEQSPTKRNSWVFNEKWDDIKLTSLKYLPVSLTGHKAAVFSVNFSPDSRYVVSASADATAKIWDNQGRLVQTLIGHSKAVTKALFSPDGQKVLTASDDFTAKLWNKQGNLLANLSGHKGKVLSIDFSANGKLILTAAADNTIKLWNNQGRLLHTMQHKYALKEARFAPNSKNVLSVSKKGPVKIWYIDGKLLHTLEGDHNSVGVSKDSKYLVTTSVISETGSGVWSSDGELLHSIKGSANQAIFSNDGTHLITIANRTAHLFSIYQKGVRTVLIKNMGGSYKGKGHLQKINNIQFSPSQHAIVTASDDYLAKIWDGSGNFRYNLRGHTNKVNHATFSPNGLHIATASADNTVKLWVETSQKDIYELELIKERRVVETNGRRVEIRGKNFVTIVRKATSDEIPEELQTKGLVHKSFTQNKDLSDMIARYEQAVKQKANKQRELKAKKPKVRAKVLRSFTVRRFGVYGAHRVFKMEENIICKAEFDFGPGVDHQDENIKVYLITGEQGTAVVPYTQRSWHRFQFDPNMANKLIAILPNDRLAVIEKREFANIDVDKVDQAGSYTFKLHPRPIQSKQDLDFVLN</sequence>
<feature type="transmembrane region" description="Helical" evidence="3">
    <location>
        <begin position="121"/>
        <end position="139"/>
    </location>
</feature>
<keyword evidence="5" id="KW-1185">Reference proteome</keyword>
<feature type="repeat" description="WD" evidence="1">
    <location>
        <begin position="450"/>
        <end position="482"/>
    </location>
</feature>
<dbReference type="SUPFAM" id="SSF50978">
    <property type="entry name" value="WD40 repeat-like"/>
    <property type="match status" value="1"/>
</dbReference>
<proteinExistence type="predicted"/>
<dbReference type="InterPro" id="IPR036322">
    <property type="entry name" value="WD40_repeat_dom_sf"/>
</dbReference>
<keyword evidence="1" id="KW-0853">WD repeat</keyword>
<dbReference type="Proteomes" id="UP000004095">
    <property type="component" value="Unassembled WGS sequence"/>
</dbReference>
<dbReference type="PROSITE" id="PS50082">
    <property type="entry name" value="WD_REPEATS_2"/>
    <property type="match status" value="5"/>
</dbReference>